<dbReference type="Proteomes" id="UP000326570">
    <property type="component" value="Unassembled WGS sequence"/>
</dbReference>
<name>A0A5N1IL29_9BACT</name>
<keyword evidence="2" id="KW-1003">Cell membrane</keyword>
<feature type="transmembrane region" description="Helical" evidence="6">
    <location>
        <begin position="121"/>
        <end position="141"/>
    </location>
</feature>
<accession>A0A5N1IL29</accession>
<evidence type="ECO:0000256" key="2">
    <source>
        <dbReference type="ARBA" id="ARBA00022475"/>
    </source>
</evidence>
<dbReference type="AlphaFoldDB" id="A0A5N1IL29"/>
<comment type="caution">
    <text evidence="7">The sequence shown here is derived from an EMBL/GenBank/DDBJ whole genome shotgun (WGS) entry which is preliminary data.</text>
</comment>
<dbReference type="EMBL" id="VTWT01000009">
    <property type="protein sequence ID" value="KAA9327391.1"/>
    <property type="molecule type" value="Genomic_DNA"/>
</dbReference>
<feature type="transmembrane region" description="Helical" evidence="6">
    <location>
        <begin position="290"/>
        <end position="312"/>
    </location>
</feature>
<evidence type="ECO:0000256" key="6">
    <source>
        <dbReference type="SAM" id="Phobius"/>
    </source>
</evidence>
<feature type="transmembrane region" description="Helical" evidence="6">
    <location>
        <begin position="363"/>
        <end position="381"/>
    </location>
</feature>
<evidence type="ECO:0000256" key="5">
    <source>
        <dbReference type="ARBA" id="ARBA00023136"/>
    </source>
</evidence>
<feature type="transmembrane region" description="Helical" evidence="6">
    <location>
        <begin position="78"/>
        <end position="101"/>
    </location>
</feature>
<organism evidence="7 8">
    <name type="scientific">Adhaeribacter soli</name>
    <dbReference type="NCBI Taxonomy" id="2607655"/>
    <lineage>
        <taxon>Bacteria</taxon>
        <taxon>Pseudomonadati</taxon>
        <taxon>Bacteroidota</taxon>
        <taxon>Cytophagia</taxon>
        <taxon>Cytophagales</taxon>
        <taxon>Hymenobacteraceae</taxon>
        <taxon>Adhaeribacter</taxon>
    </lineage>
</organism>
<dbReference type="RefSeq" id="WP_150904895.1">
    <property type="nucleotide sequence ID" value="NZ_VTWT01000009.1"/>
</dbReference>
<dbReference type="InterPro" id="IPR050833">
    <property type="entry name" value="Poly_Biosynth_Transport"/>
</dbReference>
<dbReference type="PANTHER" id="PTHR30250">
    <property type="entry name" value="PST FAMILY PREDICTED COLANIC ACID TRANSPORTER"/>
    <property type="match status" value="1"/>
</dbReference>
<evidence type="ECO:0000256" key="3">
    <source>
        <dbReference type="ARBA" id="ARBA00022692"/>
    </source>
</evidence>
<dbReference type="PANTHER" id="PTHR30250:SF11">
    <property type="entry name" value="O-ANTIGEN TRANSPORTER-RELATED"/>
    <property type="match status" value="1"/>
</dbReference>
<evidence type="ECO:0000313" key="8">
    <source>
        <dbReference type="Proteomes" id="UP000326570"/>
    </source>
</evidence>
<evidence type="ECO:0000256" key="4">
    <source>
        <dbReference type="ARBA" id="ARBA00022989"/>
    </source>
</evidence>
<feature type="transmembrane region" description="Helical" evidence="6">
    <location>
        <begin position="211"/>
        <end position="230"/>
    </location>
</feature>
<keyword evidence="4 6" id="KW-1133">Transmembrane helix</keyword>
<evidence type="ECO:0000256" key="1">
    <source>
        <dbReference type="ARBA" id="ARBA00004651"/>
    </source>
</evidence>
<dbReference type="InterPro" id="IPR002797">
    <property type="entry name" value="Polysacc_synth"/>
</dbReference>
<protein>
    <submittedName>
        <fullName evidence="7">Oligosaccharide flippase family protein</fullName>
    </submittedName>
</protein>
<keyword evidence="5 6" id="KW-0472">Membrane</keyword>
<keyword evidence="3 6" id="KW-0812">Transmembrane</keyword>
<feature type="transmembrane region" description="Helical" evidence="6">
    <location>
        <begin position="332"/>
        <end position="356"/>
    </location>
</feature>
<gene>
    <name evidence="7" type="ORF">F0P94_15870</name>
</gene>
<comment type="subcellular location">
    <subcellularLocation>
        <location evidence="1">Cell membrane</location>
        <topology evidence="1">Multi-pass membrane protein</topology>
    </subcellularLocation>
</comment>
<feature type="transmembrane region" description="Helical" evidence="6">
    <location>
        <begin position="12"/>
        <end position="31"/>
    </location>
</feature>
<feature type="transmembrane region" description="Helical" evidence="6">
    <location>
        <begin position="250"/>
        <end position="269"/>
    </location>
</feature>
<feature type="transmembrane region" description="Helical" evidence="6">
    <location>
        <begin position="180"/>
        <end position="199"/>
    </location>
</feature>
<sequence length="433" mass="50016">MNLKLLKSFSVYTIAGFFGTGANFLVLPILSRYLTPIDYGVQAIINSYVLILIPLIGIVASGYLSVEYYKMPDKKEYASLFSSVQLIPVIPFFLFFILSILFHEPLGKLMEIPEGSTYMTWTIPLLAIFTIYIESFFAYLVIRKQANLYFIFNITRTLLEILLTILLIVKFDMGWHGRIYAWLIATAVFFLVSAIYFYRQNLFTFDIKLKYYKAGLLYGAPLIIYTVGKFTSGYSDRIFIANIVGIGDVGYYNMAYQIAGIILIFINVFQKVHTPFVYERLNELNEKRKLEILQLSYAFMGLLLFAFVAVSVASPFLFGNFIDEKYRDSIPYISWICLSHVFWGVFQIFAVFIQFYRKSQYMAYISIVNIIINLILNYFLITEFGVIGAAYATCISYLISLVLVSYYTNKLVDLPWLSFRLVYDGFVNKLKRA</sequence>
<dbReference type="Pfam" id="PF01943">
    <property type="entry name" value="Polysacc_synt"/>
    <property type="match status" value="1"/>
</dbReference>
<dbReference type="GO" id="GO:0005886">
    <property type="term" value="C:plasma membrane"/>
    <property type="evidence" value="ECO:0007669"/>
    <property type="project" value="UniProtKB-SubCell"/>
</dbReference>
<feature type="transmembrane region" description="Helical" evidence="6">
    <location>
        <begin position="148"/>
        <end position="168"/>
    </location>
</feature>
<reference evidence="7 8" key="1">
    <citation type="submission" date="2019-09" db="EMBL/GenBank/DDBJ databases">
        <title>Genome sequence of Adhaeribacter sp. M2.</title>
        <authorList>
            <person name="Srinivasan S."/>
        </authorList>
    </citation>
    <scope>NUCLEOTIDE SEQUENCE [LARGE SCALE GENOMIC DNA]</scope>
    <source>
        <strain evidence="7 8">M2</strain>
    </source>
</reference>
<keyword evidence="8" id="KW-1185">Reference proteome</keyword>
<evidence type="ECO:0000313" key="7">
    <source>
        <dbReference type="EMBL" id="KAA9327391.1"/>
    </source>
</evidence>
<proteinExistence type="predicted"/>
<feature type="transmembrane region" description="Helical" evidence="6">
    <location>
        <begin position="43"/>
        <end position="66"/>
    </location>
</feature>
<feature type="transmembrane region" description="Helical" evidence="6">
    <location>
        <begin position="387"/>
        <end position="407"/>
    </location>
</feature>